<dbReference type="AlphaFoldDB" id="A0AAP4TX50"/>
<dbReference type="Proteomes" id="UP001170481">
    <property type="component" value="Unassembled WGS sequence"/>
</dbReference>
<dbReference type="GO" id="GO:0005886">
    <property type="term" value="C:plasma membrane"/>
    <property type="evidence" value="ECO:0007669"/>
    <property type="project" value="UniProtKB-SubCell"/>
</dbReference>
<comment type="subcellular location">
    <subcellularLocation>
        <location evidence="7">Cell inner membrane</location>
        <topology evidence="7">Multi-pass membrane protein</topology>
    </subcellularLocation>
    <subcellularLocation>
        <location evidence="1">Cell membrane</location>
        <topology evidence="1">Multi-pass membrane protein</topology>
    </subcellularLocation>
</comment>
<dbReference type="Gene3D" id="3.30.70.100">
    <property type="match status" value="1"/>
</dbReference>
<evidence type="ECO:0000313" key="12">
    <source>
        <dbReference type="EMBL" id="MDO6671127.1"/>
    </source>
</evidence>
<organism evidence="12 13">
    <name type="scientific">Cobetia amphilecti</name>
    <dbReference type="NCBI Taxonomy" id="1055104"/>
    <lineage>
        <taxon>Bacteria</taxon>
        <taxon>Pseudomonadati</taxon>
        <taxon>Pseudomonadota</taxon>
        <taxon>Gammaproteobacteria</taxon>
        <taxon>Oceanospirillales</taxon>
        <taxon>Halomonadaceae</taxon>
        <taxon>Cobetia</taxon>
    </lineage>
</organism>
<dbReference type="Pfam" id="PF00924">
    <property type="entry name" value="MS_channel_2nd"/>
    <property type="match status" value="1"/>
</dbReference>
<comment type="similarity">
    <text evidence="2 7">Belongs to the MscS (TC 1.A.23) family.</text>
</comment>
<keyword evidence="6 7" id="KW-0472">Membrane</keyword>
<dbReference type="Pfam" id="PF21082">
    <property type="entry name" value="MS_channel_3rd"/>
    <property type="match status" value="1"/>
</dbReference>
<comment type="caution">
    <text evidence="12">The sequence shown here is derived from an EMBL/GenBank/DDBJ whole genome shotgun (WGS) entry which is preliminary data.</text>
</comment>
<dbReference type="InterPro" id="IPR049142">
    <property type="entry name" value="MS_channel_1st"/>
</dbReference>
<feature type="transmembrane region" description="Helical" evidence="7">
    <location>
        <begin position="59"/>
        <end position="79"/>
    </location>
</feature>
<dbReference type="InterPro" id="IPR006685">
    <property type="entry name" value="MscS_channel_2nd"/>
</dbReference>
<evidence type="ECO:0000259" key="8">
    <source>
        <dbReference type="Pfam" id="PF00924"/>
    </source>
</evidence>
<dbReference type="SUPFAM" id="SSF82689">
    <property type="entry name" value="Mechanosensitive channel protein MscS (YggB), C-terminal domain"/>
    <property type="match status" value="1"/>
</dbReference>
<dbReference type="InterPro" id="IPR011014">
    <property type="entry name" value="MscS_channel_TM-2"/>
</dbReference>
<name>A0AAP4TX50_9GAMM</name>
<dbReference type="InterPro" id="IPR049278">
    <property type="entry name" value="MS_channel_C"/>
</dbReference>
<feature type="domain" description="Mechanosensitive ion channel transmembrane helices 2/3" evidence="10">
    <location>
        <begin position="66"/>
        <end position="106"/>
    </location>
</feature>
<comment type="caution">
    <text evidence="7">Lacks conserved residue(s) required for the propagation of feature annotation.</text>
</comment>
<feature type="domain" description="Mechanosensitive ion channel MscS" evidence="8">
    <location>
        <begin position="108"/>
        <end position="173"/>
    </location>
</feature>
<evidence type="ECO:0000256" key="2">
    <source>
        <dbReference type="ARBA" id="ARBA00008017"/>
    </source>
</evidence>
<dbReference type="SUPFAM" id="SSF82861">
    <property type="entry name" value="Mechanosensitive channel protein MscS (YggB), transmembrane region"/>
    <property type="match status" value="1"/>
</dbReference>
<evidence type="ECO:0000259" key="9">
    <source>
        <dbReference type="Pfam" id="PF21082"/>
    </source>
</evidence>
<dbReference type="SUPFAM" id="SSF50182">
    <property type="entry name" value="Sm-like ribonucleoproteins"/>
    <property type="match status" value="1"/>
</dbReference>
<keyword evidence="7" id="KW-0406">Ion transport</keyword>
<dbReference type="Gene3D" id="2.30.30.60">
    <property type="match status" value="1"/>
</dbReference>
<dbReference type="InterPro" id="IPR045275">
    <property type="entry name" value="MscS_archaea/bacteria_type"/>
</dbReference>
<reference evidence="12" key="2">
    <citation type="submission" date="2023-07" db="EMBL/GenBank/DDBJ databases">
        <title>Genome content predicts the carbon catabolic preferences of heterotrophic bacteria.</title>
        <authorList>
            <person name="Gralka M."/>
        </authorList>
    </citation>
    <scope>NUCLEOTIDE SEQUENCE</scope>
    <source>
        <strain evidence="12">C2R13</strain>
    </source>
</reference>
<dbReference type="InterPro" id="IPR010920">
    <property type="entry name" value="LSM_dom_sf"/>
</dbReference>
<reference evidence="11" key="1">
    <citation type="submission" date="2023-04" db="EMBL/GenBank/DDBJ databases">
        <authorList>
            <person name="Otstavnykh N."/>
            <person name="Seitkalieva A."/>
            <person name="Bystritskaya E."/>
        </authorList>
    </citation>
    <scope>NUCLEOTIDE SEQUENCE</scope>
    <source>
        <strain evidence="11">NRIC 0815</strain>
    </source>
</reference>
<dbReference type="EMBL" id="JASCSA010000009">
    <property type="protein sequence ID" value="MDI5885129.1"/>
    <property type="molecule type" value="Genomic_DNA"/>
</dbReference>
<evidence type="ECO:0000256" key="6">
    <source>
        <dbReference type="ARBA" id="ARBA00023136"/>
    </source>
</evidence>
<feature type="transmembrane region" description="Helical" evidence="7">
    <location>
        <begin position="20"/>
        <end position="39"/>
    </location>
</feature>
<keyword evidence="3" id="KW-1003">Cell membrane</keyword>
<dbReference type="PANTHER" id="PTHR30221">
    <property type="entry name" value="SMALL-CONDUCTANCE MECHANOSENSITIVE CHANNEL"/>
    <property type="match status" value="1"/>
</dbReference>
<dbReference type="RefSeq" id="WP_234368228.1">
    <property type="nucleotide sequence ID" value="NZ_CANLSP010000002.1"/>
</dbReference>
<dbReference type="Proteomes" id="UP001229025">
    <property type="component" value="Unassembled WGS sequence"/>
</dbReference>
<dbReference type="GO" id="GO:0008381">
    <property type="term" value="F:mechanosensitive monoatomic ion channel activity"/>
    <property type="evidence" value="ECO:0007669"/>
    <property type="project" value="InterPro"/>
</dbReference>
<evidence type="ECO:0000256" key="3">
    <source>
        <dbReference type="ARBA" id="ARBA00022475"/>
    </source>
</evidence>
<keyword evidence="5 7" id="KW-1133">Transmembrane helix</keyword>
<keyword evidence="14" id="KW-1185">Reference proteome</keyword>
<feature type="transmembrane region" description="Helical" evidence="7">
    <location>
        <begin position="91"/>
        <end position="119"/>
    </location>
</feature>
<evidence type="ECO:0000313" key="13">
    <source>
        <dbReference type="Proteomes" id="UP001170481"/>
    </source>
</evidence>
<reference evidence="11" key="4">
    <citation type="submission" date="2024-05" db="EMBL/GenBank/DDBJ databases">
        <title>Genome-based characterization of strain KMM 296 and proposal for reclassification of Cobetia litoralis and Cobetia pacifica, and emended description of the species Cobetia amphilecti and Cobetia marina.</title>
        <authorList>
            <person name="Balabanova L."/>
            <person name="Nedashkovskaya O."/>
        </authorList>
    </citation>
    <scope>NUCLEOTIDE SEQUENCE</scope>
    <source>
        <strain evidence="11">NRIC 0815</strain>
    </source>
</reference>
<dbReference type="Pfam" id="PF05552">
    <property type="entry name" value="MS_channel_1st_1"/>
    <property type="match status" value="1"/>
</dbReference>
<keyword evidence="4 7" id="KW-0812">Transmembrane</keyword>
<sequence>MEFLNAIPMDTSQLFEIGLQWGGTLLSALAVLVFGMWVAKRLTQWATSLLHRKSMDEAAAGFVGQIAYAILVVMVLLTALDQLGVDTTSMIAALGAAGLAIGLALQSSLSNLASGFLLVTLRPFKKGDYVEAAGTSGSVDQITMLQTRLVTPDNRKVTVPNSSVMSNTITNYSALPTRRLDLVVGVSYDDDIRQVKAVLEELVAGDERIMKEPSYLIAVAELADSSVNFNFRMWCQASDYWALKWDMTERIKLTFDERGISIPYPQRDVHFHQASTPAE</sequence>
<dbReference type="EMBL" id="JAUORK010000003">
    <property type="protein sequence ID" value="MDO6671127.1"/>
    <property type="molecule type" value="Genomic_DNA"/>
</dbReference>
<protein>
    <recommendedName>
        <fullName evidence="7">Small-conductance mechanosensitive channel</fullName>
    </recommendedName>
</protein>
<evidence type="ECO:0000256" key="5">
    <source>
        <dbReference type="ARBA" id="ARBA00022989"/>
    </source>
</evidence>
<comment type="subunit">
    <text evidence="7">Homoheptamer.</text>
</comment>
<dbReference type="PANTHER" id="PTHR30221:SF1">
    <property type="entry name" value="SMALL-CONDUCTANCE MECHANOSENSITIVE CHANNEL"/>
    <property type="match status" value="1"/>
</dbReference>
<evidence type="ECO:0000313" key="11">
    <source>
        <dbReference type="EMBL" id="MDI5885129.1"/>
    </source>
</evidence>
<proteinExistence type="inferred from homology"/>
<keyword evidence="7" id="KW-0407">Ion channel</keyword>
<comment type="function">
    <text evidence="7">Mechanosensitive channel that participates in the regulation of osmotic pressure changes within the cell, opening in response to stretch forces in the membrane lipid bilayer, without the need for other proteins. Contributes to normal resistance to hypoosmotic shock. Forms an ion channel of 1.0 nanosiemens conductance with a slight preference for anions.</text>
</comment>
<dbReference type="Pfam" id="PF21088">
    <property type="entry name" value="MS_channel_1st"/>
    <property type="match status" value="1"/>
</dbReference>
<feature type="domain" description="Mechanosensitive ion channel MscS C-terminal" evidence="9">
    <location>
        <begin position="181"/>
        <end position="262"/>
    </location>
</feature>
<evidence type="ECO:0000256" key="7">
    <source>
        <dbReference type="RuleBase" id="RU369025"/>
    </source>
</evidence>
<dbReference type="InterPro" id="IPR011066">
    <property type="entry name" value="MscS_channel_C_sf"/>
</dbReference>
<reference evidence="14" key="3">
    <citation type="submission" date="2023-07" db="EMBL/GenBank/DDBJ databases">
        <title>Genome-based characterization of strain KMM 296 and proposal for reclassification of Cobetia litoralis and Cobetia pacifica, and emended description of the species Cobetia amphilecti and Cobetia marina.</title>
        <authorList>
            <person name="Balabanova L."/>
            <person name="Nedashkovskaya O."/>
        </authorList>
    </citation>
    <scope>NUCLEOTIDE SEQUENCE [LARGE SCALE GENOMIC DNA]</scope>
    <source>
        <strain evidence="14">NRIC 0815</strain>
    </source>
</reference>
<dbReference type="Gene3D" id="1.10.287.1260">
    <property type="match status" value="1"/>
</dbReference>
<evidence type="ECO:0000256" key="4">
    <source>
        <dbReference type="ARBA" id="ARBA00022692"/>
    </source>
</evidence>
<gene>
    <name evidence="12" type="ORF">Q4535_03250</name>
    <name evidence="11" type="ORF">QLT01_12270</name>
</gene>
<dbReference type="InterPro" id="IPR008910">
    <property type="entry name" value="MSC_TM_helix"/>
</dbReference>
<evidence type="ECO:0000313" key="14">
    <source>
        <dbReference type="Proteomes" id="UP001229025"/>
    </source>
</evidence>
<dbReference type="InterPro" id="IPR023408">
    <property type="entry name" value="MscS_beta-dom_sf"/>
</dbReference>
<evidence type="ECO:0000256" key="1">
    <source>
        <dbReference type="ARBA" id="ARBA00004651"/>
    </source>
</evidence>
<keyword evidence="7" id="KW-0997">Cell inner membrane</keyword>
<keyword evidence="7" id="KW-0813">Transport</keyword>
<accession>A0AAP4TX50</accession>
<evidence type="ECO:0000259" key="10">
    <source>
        <dbReference type="Pfam" id="PF21088"/>
    </source>
</evidence>